<reference evidence="3" key="1">
    <citation type="submission" date="2023-06" db="EMBL/GenBank/DDBJ databases">
        <authorList>
            <person name="Jiang Y."/>
            <person name="Liu Q."/>
        </authorList>
    </citation>
    <scope>NUCLEOTIDE SEQUENCE</scope>
    <source>
        <strain evidence="3">CGMCC 1.12090</strain>
    </source>
</reference>
<dbReference type="PROSITE" id="PS51833">
    <property type="entry name" value="HDOD"/>
    <property type="match status" value="1"/>
</dbReference>
<gene>
    <name evidence="3" type="ORF">Q2T77_26320</name>
</gene>
<dbReference type="RefSeq" id="WP_301813638.1">
    <property type="nucleotide sequence ID" value="NZ_JAUJZH010000022.1"/>
</dbReference>
<dbReference type="Proteomes" id="UP001169027">
    <property type="component" value="Unassembled WGS sequence"/>
</dbReference>
<keyword evidence="4" id="KW-1185">Reference proteome</keyword>
<protein>
    <submittedName>
        <fullName evidence="3">HDOD domain-containing protein</fullName>
    </submittedName>
</protein>
<dbReference type="SUPFAM" id="SSF109604">
    <property type="entry name" value="HD-domain/PDEase-like"/>
    <property type="match status" value="1"/>
</dbReference>
<proteinExistence type="predicted"/>
<dbReference type="InterPro" id="IPR052340">
    <property type="entry name" value="RNase_Y/CdgJ"/>
</dbReference>
<organism evidence="3 4">
    <name type="scientific">Variovorax ginsengisoli</name>
    <dbReference type="NCBI Taxonomy" id="363844"/>
    <lineage>
        <taxon>Bacteria</taxon>
        <taxon>Pseudomonadati</taxon>
        <taxon>Pseudomonadota</taxon>
        <taxon>Betaproteobacteria</taxon>
        <taxon>Burkholderiales</taxon>
        <taxon>Comamonadaceae</taxon>
        <taxon>Variovorax</taxon>
    </lineage>
</organism>
<feature type="domain" description="HDOD" evidence="2">
    <location>
        <begin position="240"/>
        <end position="428"/>
    </location>
</feature>
<evidence type="ECO:0000313" key="3">
    <source>
        <dbReference type="EMBL" id="MDO1535805.1"/>
    </source>
</evidence>
<sequence length="446" mass="48139">MRFDFFRTTGASAAKDKAVPGAPAQTREEPSDELGGPREASGYVRHALQLDPQQRVKGYRMAWLATPGTAPVPDASSQFIALLDNIARHLNPPRTGWRLGRLVLFLDVTVDGLFLAELQSLPPENVVLCMGLGDLSDVDTRSMLLFLREQGFGFMLKDADGLPADPELREIITHLDVGDGDPERVARVRAEEQPGRAPVQLVASRIDTWAQAGACADLRVDIFVDGALAHPPVKEGGDALQPESVMIVRLMHMIQRNENVRSIESALKRDAALTYRLLRHINSPAIGAGVEIHSLRHAVAMLGYAPLFRWLSVLLATSNRAAAPFMTKKAITRGRFVELMGQGMLPPGEADNLFVVGMFSLIDQLLGVPMAEVLAKVQLAGSVQQAILAREGVYAPFLALAEACETDAAQAARLSEALFVGSGQVNAAHLAAMVWSQEADAHDGAV</sequence>
<accession>A0ABT8SAH6</accession>
<dbReference type="Gene3D" id="1.10.3210.10">
    <property type="entry name" value="Hypothetical protein af1432"/>
    <property type="match status" value="1"/>
</dbReference>
<dbReference type="PANTHER" id="PTHR33525">
    <property type="match status" value="1"/>
</dbReference>
<dbReference type="Pfam" id="PF08668">
    <property type="entry name" value="HDOD"/>
    <property type="match status" value="1"/>
</dbReference>
<comment type="caution">
    <text evidence="3">The sequence shown here is derived from an EMBL/GenBank/DDBJ whole genome shotgun (WGS) entry which is preliminary data.</text>
</comment>
<dbReference type="InterPro" id="IPR013976">
    <property type="entry name" value="HDOD"/>
</dbReference>
<evidence type="ECO:0000313" key="4">
    <source>
        <dbReference type="Proteomes" id="UP001169027"/>
    </source>
</evidence>
<dbReference type="EMBL" id="JAUKVY010000022">
    <property type="protein sequence ID" value="MDO1535805.1"/>
    <property type="molecule type" value="Genomic_DNA"/>
</dbReference>
<name>A0ABT8SAH6_9BURK</name>
<evidence type="ECO:0000256" key="1">
    <source>
        <dbReference type="SAM" id="MobiDB-lite"/>
    </source>
</evidence>
<dbReference type="PANTHER" id="PTHR33525:SF4">
    <property type="entry name" value="CYCLIC DI-GMP PHOSPHODIESTERASE CDGJ"/>
    <property type="match status" value="1"/>
</dbReference>
<feature type="region of interest" description="Disordered" evidence="1">
    <location>
        <begin position="1"/>
        <end position="39"/>
    </location>
</feature>
<evidence type="ECO:0000259" key="2">
    <source>
        <dbReference type="PROSITE" id="PS51833"/>
    </source>
</evidence>